<protein>
    <submittedName>
        <fullName evidence="2">Uncharacterized protein</fullName>
    </submittedName>
</protein>
<reference evidence="3" key="1">
    <citation type="submission" date="2024-06" db="EMBL/GenBank/DDBJ databases">
        <authorList>
            <person name="Ryan C."/>
        </authorList>
    </citation>
    <scope>NUCLEOTIDE SEQUENCE [LARGE SCALE GENOMIC DNA]</scope>
</reference>
<reference evidence="2 3" key="2">
    <citation type="submission" date="2024-10" db="EMBL/GenBank/DDBJ databases">
        <authorList>
            <person name="Ryan C."/>
        </authorList>
    </citation>
    <scope>NUCLEOTIDE SEQUENCE [LARGE SCALE GENOMIC DNA]</scope>
</reference>
<name>A0ABC8YPL0_9POAL</name>
<dbReference type="PANTHER" id="PTHR33085">
    <property type="entry name" value="OS12G0113100 PROTEIN-RELATED"/>
    <property type="match status" value="1"/>
</dbReference>
<proteinExistence type="predicted"/>
<feature type="region of interest" description="Disordered" evidence="1">
    <location>
        <begin position="1"/>
        <end position="20"/>
    </location>
</feature>
<organism evidence="2 3">
    <name type="scientific">Urochloa decumbens</name>
    <dbReference type="NCBI Taxonomy" id="240449"/>
    <lineage>
        <taxon>Eukaryota</taxon>
        <taxon>Viridiplantae</taxon>
        <taxon>Streptophyta</taxon>
        <taxon>Embryophyta</taxon>
        <taxon>Tracheophyta</taxon>
        <taxon>Spermatophyta</taxon>
        <taxon>Magnoliopsida</taxon>
        <taxon>Liliopsida</taxon>
        <taxon>Poales</taxon>
        <taxon>Poaceae</taxon>
        <taxon>PACMAD clade</taxon>
        <taxon>Panicoideae</taxon>
        <taxon>Panicodae</taxon>
        <taxon>Paniceae</taxon>
        <taxon>Melinidinae</taxon>
        <taxon>Urochloa</taxon>
    </lineage>
</organism>
<evidence type="ECO:0000313" key="2">
    <source>
        <dbReference type="EMBL" id="CAL4946153.1"/>
    </source>
</evidence>
<evidence type="ECO:0000256" key="1">
    <source>
        <dbReference type="SAM" id="MobiDB-lite"/>
    </source>
</evidence>
<dbReference type="Pfam" id="PF07893">
    <property type="entry name" value="DUF1668"/>
    <property type="match status" value="2"/>
</dbReference>
<dbReference type="AlphaFoldDB" id="A0ABC8YPL0"/>
<feature type="compositionally biased region" description="Basic residues" evidence="1">
    <location>
        <begin position="1"/>
        <end position="11"/>
    </location>
</feature>
<dbReference type="PANTHER" id="PTHR33085:SF47">
    <property type="entry name" value="OS02G0513400 PROTEIN"/>
    <property type="match status" value="1"/>
</dbReference>
<gene>
    <name evidence="2" type="ORF">URODEC1_LOCUS35913</name>
</gene>
<sequence length="320" mass="36366">MESPSYKRRRRNGECERCRSHRAKKKKKHLYLVVDDWKGGYSIHKLDADDNSMEHRLPEHGALRLASSPERAPMAFAALGTNIFIATNPRCSRHRAPPFLVYDTEAAALTVGPPPPDGHLRDLGEAVAAGGKLYALTFFWNEARSHPDGRTIFMSTDWRTHSLDTGGNGVGAWRDLGEWTLPFRGQAYFDAELDAWVGLHYKEDGYICCCPVASRSATTTTAQQQSECNILEEKLFRRCGEKFPYGRYLSANLTYMGDSKFCLVDSVLRSKNALDAVLHVTVFRLKYDHKRELKTKAHRTTRSYRVSKNTLLFSHAAFWM</sequence>
<keyword evidence="3" id="KW-1185">Reference proteome</keyword>
<dbReference type="Proteomes" id="UP001497457">
    <property type="component" value="Chromosome 17b"/>
</dbReference>
<accession>A0ABC8YPL0</accession>
<dbReference type="EMBL" id="OZ075127">
    <property type="protein sequence ID" value="CAL4946153.1"/>
    <property type="molecule type" value="Genomic_DNA"/>
</dbReference>
<evidence type="ECO:0000313" key="3">
    <source>
        <dbReference type="Proteomes" id="UP001497457"/>
    </source>
</evidence>
<dbReference type="InterPro" id="IPR012871">
    <property type="entry name" value="DUF1668_ORYSA"/>
</dbReference>